<dbReference type="GeneID" id="108897473"/>
<feature type="region of interest" description="Disordered" evidence="1">
    <location>
        <begin position="58"/>
        <end position="89"/>
    </location>
</feature>
<reference evidence="3" key="1">
    <citation type="submission" date="2025-08" db="UniProtKB">
        <authorList>
            <consortium name="RefSeq"/>
        </authorList>
    </citation>
    <scope>IDENTIFICATION</scope>
    <source>
        <tissue evidence="3">Brain</tissue>
    </source>
</reference>
<evidence type="ECO:0000256" key="1">
    <source>
        <dbReference type="SAM" id="MobiDB-lite"/>
    </source>
</evidence>
<dbReference type="Proteomes" id="UP000694890">
    <property type="component" value="Linkage group LG18"/>
</dbReference>
<feature type="compositionally biased region" description="Low complexity" evidence="1">
    <location>
        <begin position="1290"/>
        <end position="1310"/>
    </location>
</feature>
<evidence type="ECO:0000313" key="3">
    <source>
        <dbReference type="RefSeq" id="XP_018552635.1"/>
    </source>
</evidence>
<feature type="compositionally biased region" description="Polar residues" evidence="1">
    <location>
        <begin position="210"/>
        <end position="224"/>
    </location>
</feature>
<proteinExistence type="predicted"/>
<feature type="compositionally biased region" description="Polar residues" evidence="1">
    <location>
        <begin position="60"/>
        <end position="71"/>
    </location>
</feature>
<feature type="compositionally biased region" description="Acidic residues" evidence="1">
    <location>
        <begin position="881"/>
        <end position="893"/>
    </location>
</feature>
<feature type="compositionally biased region" description="Low complexity" evidence="1">
    <location>
        <begin position="79"/>
        <end position="89"/>
    </location>
</feature>
<organism evidence="2 3">
    <name type="scientific">Lates calcarifer</name>
    <name type="common">Barramundi</name>
    <name type="synonym">Holocentrus calcarifer</name>
    <dbReference type="NCBI Taxonomy" id="8187"/>
    <lineage>
        <taxon>Eukaryota</taxon>
        <taxon>Metazoa</taxon>
        <taxon>Chordata</taxon>
        <taxon>Craniata</taxon>
        <taxon>Vertebrata</taxon>
        <taxon>Euteleostomi</taxon>
        <taxon>Actinopterygii</taxon>
        <taxon>Neopterygii</taxon>
        <taxon>Teleostei</taxon>
        <taxon>Neoteleostei</taxon>
        <taxon>Acanthomorphata</taxon>
        <taxon>Carangaria</taxon>
        <taxon>Carangaria incertae sedis</taxon>
        <taxon>Centropomidae</taxon>
        <taxon>Lates</taxon>
    </lineage>
</organism>
<feature type="region of interest" description="Disordered" evidence="1">
    <location>
        <begin position="210"/>
        <end position="237"/>
    </location>
</feature>
<feature type="compositionally biased region" description="Basic and acidic residues" evidence="1">
    <location>
        <begin position="861"/>
        <end position="880"/>
    </location>
</feature>
<feature type="compositionally biased region" description="Basic and acidic residues" evidence="1">
    <location>
        <begin position="976"/>
        <end position="989"/>
    </location>
</feature>
<feature type="compositionally biased region" description="Polar residues" evidence="1">
    <location>
        <begin position="934"/>
        <end position="945"/>
    </location>
</feature>
<feature type="compositionally biased region" description="Basic residues" evidence="1">
    <location>
        <begin position="1099"/>
        <end position="1111"/>
    </location>
</feature>
<feature type="region of interest" description="Disordered" evidence="1">
    <location>
        <begin position="353"/>
        <end position="402"/>
    </location>
</feature>
<feature type="compositionally biased region" description="Polar residues" evidence="1">
    <location>
        <begin position="1311"/>
        <end position="1339"/>
    </location>
</feature>
<feature type="compositionally biased region" description="Low complexity" evidence="1">
    <location>
        <begin position="1223"/>
        <end position="1236"/>
    </location>
</feature>
<gene>
    <name evidence="3" type="primary">LOC108897473</name>
</gene>
<name>A0AAJ7QCI0_LATCA</name>
<feature type="compositionally biased region" description="Polar residues" evidence="1">
    <location>
        <begin position="1376"/>
        <end position="1386"/>
    </location>
</feature>
<sequence length="1434" mass="159836">MSTQGGAYPAFQHKSNVDVLTSHQDNNGIPLPRVCPANGRQLNMVATQDPEVLRVGYGSAQRQQDNAQSGQHLRGLHHQQSSQATTASSGFHVSAQYSSHCETSVNENSVRQSVCNSGQQRECSNHNFLKGSNLNNNSRLHSNSAFSAGTRFVALKGDTFENTAQMFPLEEASSSVPEDKQQTSSPLLHSLLKGNYPDFKYFMTNQLPSSEETDANTDFNTSTHFSDDMHSKSQQMKSSLDALNCGQTRTQLLDHSRGIHSTPHQQQVTSPCLSGQLSTDKASLFGKRKPLTDDQIQDRLVKKFMSFIKILPQEREKYGHTHSSKGWSFCTNNKDSTLQSDCSMPRSNSVAHLPITPASDKGERQGCVERQSVSCPAAVGQEPQEDNPKENKANAELTPKSNTEYPQIMAKVAAICTKNEDESPVVLNALSGMTLDELTEKHPSLRPNCSSSQQEYKSWAVKQVTEKEEGYTGLKPVEAVGLDNVRGVTTVSEDLQTKSSSVVTGNKTFALTSLSEKKKKNMDEYCHITCQEVIEHSKLNSSNDKIQIHNVISVPTNQCEQLQNQSREGVMEDAGSVHSQIELSLALSENKVQQPSVLPEREDKEEHSHTILKVPQYEDISDDEDKSQFLTNLPNTEHEELRFPPCIEEFQYEDISNDENPQIETSLIQVSEPNNKQPPSENEDCEHVQDQAQNISDERLAPKKKVLPKTGTLDISQDCSCPCFGETDGFERLFPEYHSERHLEWQTNLSDSPSSVFKDGDETDDQMDDDWIVIPVNMTDLTYETEDEDQDVRENVVLDDGETGDKERQGDTNPTHSEFHCPAPNPVPASSSSHIEVFDTVQSFLQAKAGRSFEVVSAKNTPEHDKDCEPHTPQNRRESYSDSEDSCETEDSCDYSSASEHNYLTVSRQLLKERSVSQMHDSVSEKDCEHDEATNVQEGQTQSLDKLSHMQKLRQLIEAKVDSKRAQPKANKQNTSKKENEDIIIIHDSDTEDESDLKCEKKSKRKAFSSHSVNCRDASWDQQRGHPPETVDSQCGTLKQKFKKNRWPSEGSPAPQCQSKLHQTQVKEVIQDSCSDLTVSIKKSGQLIKTKSGSEHFQQKKSRQTTSKRRFVCPDSDKVVKERTRSSVSKDSGSALFAIQNKTSTETVNSLCGTAEGEPQKTFALLLEDSPERRPRSVYKEAESNLGPNPVIHRLFVKKSSQPSNYLKFLKESEVHSQGKNEALAPKTPKATSKKANSCDKKTLHLHRDEQGRFVSKPEPANDRLSARKNKVQASVTRPKPVARQLSLPSQEGSSISTSSLTSTSGQLSEARQSSTSSRGLPQSGNTTAFSGLSKTMQCTPVPRQRLSSSKLKRSHSYSSPSTSDHPHTPTKVPSPRTTMQPSATKRVTNDWQKSYFPTRWDRKIGMGMGIEEALRTTNYESKEGSNARVQART</sequence>
<feature type="region of interest" description="Disordered" evidence="1">
    <location>
        <begin position="785"/>
        <end position="832"/>
    </location>
</feature>
<feature type="region of interest" description="Disordered" evidence="1">
    <location>
        <begin position="856"/>
        <end position="896"/>
    </location>
</feature>
<feature type="region of interest" description="Disordered" evidence="1">
    <location>
        <begin position="916"/>
        <end position="1036"/>
    </location>
</feature>
<feature type="compositionally biased region" description="Basic and acidic residues" evidence="1">
    <location>
        <begin position="955"/>
        <end position="965"/>
    </location>
</feature>
<accession>A0AAJ7QCI0</accession>
<feature type="compositionally biased region" description="Acidic residues" evidence="1">
    <location>
        <begin position="785"/>
        <end position="802"/>
    </location>
</feature>
<dbReference type="KEGG" id="lcf:108897473"/>
<protein>
    <submittedName>
        <fullName evidence="3">Uncharacterized protein LOC108897473 isoform X1</fullName>
    </submittedName>
</protein>
<feature type="region of interest" description="Disordered" evidence="1">
    <location>
        <begin position="1088"/>
        <end position="1116"/>
    </location>
</feature>
<evidence type="ECO:0000313" key="2">
    <source>
        <dbReference type="Proteomes" id="UP000694890"/>
    </source>
</evidence>
<dbReference type="RefSeq" id="XP_018552635.1">
    <property type="nucleotide sequence ID" value="XM_018697119.2"/>
</dbReference>
<feature type="region of interest" description="Disordered" evidence="1">
    <location>
        <begin position="1216"/>
        <end position="1386"/>
    </location>
</feature>
<feature type="compositionally biased region" description="Basic and acidic residues" evidence="1">
    <location>
        <begin position="1237"/>
        <end position="1252"/>
    </location>
</feature>
<feature type="compositionally biased region" description="Basic and acidic residues" evidence="1">
    <location>
        <begin position="922"/>
        <end position="933"/>
    </location>
</feature>